<dbReference type="Gene3D" id="3.30.460.10">
    <property type="entry name" value="Beta Polymerase, domain 2"/>
    <property type="match status" value="1"/>
</dbReference>
<organism evidence="2 3">
    <name type="scientific">Senna tora</name>
    <dbReference type="NCBI Taxonomy" id="362788"/>
    <lineage>
        <taxon>Eukaryota</taxon>
        <taxon>Viridiplantae</taxon>
        <taxon>Streptophyta</taxon>
        <taxon>Embryophyta</taxon>
        <taxon>Tracheophyta</taxon>
        <taxon>Spermatophyta</taxon>
        <taxon>Magnoliopsida</taxon>
        <taxon>eudicotyledons</taxon>
        <taxon>Gunneridae</taxon>
        <taxon>Pentapetalae</taxon>
        <taxon>rosids</taxon>
        <taxon>fabids</taxon>
        <taxon>Fabales</taxon>
        <taxon>Fabaceae</taxon>
        <taxon>Caesalpinioideae</taxon>
        <taxon>Cassia clade</taxon>
        <taxon>Senna</taxon>
    </lineage>
</organism>
<accession>A0A834TGQ5</accession>
<sequence length="195" mass="22592">MVVEGVVVSAGWEMRMKLVIQKLNEIVSSWTKRCSRNHRLPKRQISIASSTILTFGSYGIRVKSQNLAMMLCVLILSLLQWLRTFLLTWMRCLKGGLKYPIYIVSSQSKFGIDALCVDPFFTSMVKDIFGDLLEMLERRMGHEKEVYHSEEQIDCFIMDYEGMRDEKEACLHGLRGVHGIIDFQNARFLLLRPSY</sequence>
<keyword evidence="1" id="KW-1133">Transmembrane helix</keyword>
<dbReference type="PANTHER" id="PTHR10682:SF33">
    <property type="entry name" value="NUCLEAR POLY(A) POLYMERASE 3"/>
    <property type="match status" value="1"/>
</dbReference>
<evidence type="ECO:0000313" key="2">
    <source>
        <dbReference type="EMBL" id="KAF7821535.1"/>
    </source>
</evidence>
<protein>
    <submittedName>
        <fullName evidence="2">Nuclear poly(A) polymerase 3 isoform X1</fullName>
    </submittedName>
</protein>
<keyword evidence="1" id="KW-0472">Membrane</keyword>
<dbReference type="Proteomes" id="UP000634136">
    <property type="component" value="Unassembled WGS sequence"/>
</dbReference>
<keyword evidence="1" id="KW-0812">Transmembrane</keyword>
<evidence type="ECO:0000313" key="3">
    <source>
        <dbReference type="Proteomes" id="UP000634136"/>
    </source>
</evidence>
<dbReference type="PANTHER" id="PTHR10682">
    <property type="entry name" value="POLY A POLYMERASE"/>
    <property type="match status" value="1"/>
</dbReference>
<dbReference type="GO" id="GO:0005634">
    <property type="term" value="C:nucleus"/>
    <property type="evidence" value="ECO:0007669"/>
    <property type="project" value="TreeGrafter"/>
</dbReference>
<dbReference type="InterPro" id="IPR043519">
    <property type="entry name" value="NT_sf"/>
</dbReference>
<name>A0A834TGQ5_9FABA</name>
<keyword evidence="3" id="KW-1185">Reference proteome</keyword>
<comment type="caution">
    <text evidence="2">The sequence shown here is derived from an EMBL/GenBank/DDBJ whole genome shotgun (WGS) entry which is preliminary data.</text>
</comment>
<dbReference type="AlphaFoldDB" id="A0A834TGQ5"/>
<evidence type="ECO:0000256" key="1">
    <source>
        <dbReference type="SAM" id="Phobius"/>
    </source>
</evidence>
<dbReference type="EMBL" id="JAAIUW010000008">
    <property type="protein sequence ID" value="KAF7821535.1"/>
    <property type="molecule type" value="Genomic_DNA"/>
</dbReference>
<feature type="transmembrane region" description="Helical" evidence="1">
    <location>
        <begin position="67"/>
        <end position="89"/>
    </location>
</feature>
<reference evidence="2" key="1">
    <citation type="submission" date="2020-09" db="EMBL/GenBank/DDBJ databases">
        <title>Genome-Enabled Discovery of Anthraquinone Biosynthesis in Senna tora.</title>
        <authorList>
            <person name="Kang S.-H."/>
            <person name="Pandey R.P."/>
            <person name="Lee C.-M."/>
            <person name="Sim J.-S."/>
            <person name="Jeong J.-T."/>
            <person name="Choi B.-S."/>
            <person name="Jung M."/>
            <person name="Ginzburg D."/>
            <person name="Zhao K."/>
            <person name="Won S.Y."/>
            <person name="Oh T.-J."/>
            <person name="Yu Y."/>
            <person name="Kim N.-H."/>
            <person name="Lee O.R."/>
            <person name="Lee T.-H."/>
            <person name="Bashyal P."/>
            <person name="Kim T.-S."/>
            <person name="Lee W.-H."/>
            <person name="Kawkins C."/>
            <person name="Kim C.-K."/>
            <person name="Kim J.S."/>
            <person name="Ahn B.O."/>
            <person name="Rhee S.Y."/>
            <person name="Sohng J.K."/>
        </authorList>
    </citation>
    <scope>NUCLEOTIDE SEQUENCE</scope>
    <source>
        <tissue evidence="2">Leaf</tissue>
    </source>
</reference>
<dbReference type="OrthoDB" id="1737454at2759"/>
<gene>
    <name evidence="2" type="ORF">G2W53_026990</name>
</gene>
<dbReference type="GO" id="GO:1990817">
    <property type="term" value="F:poly(A) RNA polymerase activity"/>
    <property type="evidence" value="ECO:0007669"/>
    <property type="project" value="TreeGrafter"/>
</dbReference>
<proteinExistence type="predicted"/>